<keyword evidence="1" id="KW-0677">Repeat</keyword>
<dbReference type="Proteomes" id="UP000226431">
    <property type="component" value="Unassembled WGS sequence"/>
</dbReference>
<evidence type="ECO:0000313" key="3">
    <source>
        <dbReference type="EMBL" id="PHH80298.1"/>
    </source>
</evidence>
<evidence type="ECO:0000313" key="4">
    <source>
        <dbReference type="Proteomes" id="UP000226431"/>
    </source>
</evidence>
<protein>
    <recommendedName>
        <fullName evidence="2">Nephrocystin 3-like N-terminal domain-containing protein</fullName>
    </recommendedName>
</protein>
<keyword evidence="4" id="KW-1185">Reference proteome</keyword>
<dbReference type="STRING" id="2004952.A0A2C5YQB7"/>
<name>A0A2C5YQB7_9HYPO</name>
<sequence length="104" mass="11943">MNALQVAVVNRLDRFTVHNAEFHPYMYADTNCCDSGTRMDILQDINDWLVGDAPEHIYWLQGKAGTGKSTISRSVVRNMVYQNRIVASFFFKRAGQLCIFHLQD</sequence>
<dbReference type="OrthoDB" id="538223at2759"/>
<evidence type="ECO:0000256" key="1">
    <source>
        <dbReference type="ARBA" id="ARBA00022737"/>
    </source>
</evidence>
<dbReference type="InterPro" id="IPR056884">
    <property type="entry name" value="NPHP3-like_N"/>
</dbReference>
<dbReference type="AlphaFoldDB" id="A0A2C5YQB7"/>
<feature type="domain" description="Nephrocystin 3-like N-terminal" evidence="2">
    <location>
        <begin position="41"/>
        <end position="94"/>
    </location>
</feature>
<dbReference type="SUPFAM" id="SSF52540">
    <property type="entry name" value="P-loop containing nucleoside triphosphate hydrolases"/>
    <property type="match status" value="1"/>
</dbReference>
<reference evidence="3 4" key="1">
    <citation type="submission" date="2017-06" db="EMBL/GenBank/DDBJ databases">
        <title>Ant-infecting Ophiocordyceps genomes reveal a high diversity of potential behavioral manipulation genes and a possible major role for enterotoxins.</title>
        <authorList>
            <person name="De Bekker C."/>
            <person name="Evans H.C."/>
            <person name="Brachmann A."/>
            <person name="Hughes D.P."/>
        </authorList>
    </citation>
    <scope>NUCLEOTIDE SEQUENCE [LARGE SCALE GENOMIC DNA]</scope>
    <source>
        <strain evidence="3 4">Map16</strain>
    </source>
</reference>
<evidence type="ECO:0000259" key="2">
    <source>
        <dbReference type="Pfam" id="PF24883"/>
    </source>
</evidence>
<comment type="caution">
    <text evidence="3">The sequence shown here is derived from an EMBL/GenBank/DDBJ whole genome shotgun (WGS) entry which is preliminary data.</text>
</comment>
<proteinExistence type="predicted"/>
<dbReference type="InterPro" id="IPR027417">
    <property type="entry name" value="P-loop_NTPase"/>
</dbReference>
<dbReference type="Pfam" id="PF24883">
    <property type="entry name" value="NPHP3_N"/>
    <property type="match status" value="1"/>
</dbReference>
<organism evidence="3 4">
    <name type="scientific">Ophiocordyceps camponoti-rufipedis</name>
    <dbReference type="NCBI Taxonomy" id="2004952"/>
    <lineage>
        <taxon>Eukaryota</taxon>
        <taxon>Fungi</taxon>
        <taxon>Dikarya</taxon>
        <taxon>Ascomycota</taxon>
        <taxon>Pezizomycotina</taxon>
        <taxon>Sordariomycetes</taxon>
        <taxon>Hypocreomycetidae</taxon>
        <taxon>Hypocreales</taxon>
        <taxon>Ophiocordycipitaceae</taxon>
        <taxon>Ophiocordyceps</taxon>
    </lineage>
</organism>
<dbReference type="EMBL" id="NJES01000020">
    <property type="protein sequence ID" value="PHH80298.1"/>
    <property type="molecule type" value="Genomic_DNA"/>
</dbReference>
<accession>A0A2C5YQB7</accession>
<gene>
    <name evidence="3" type="ORF">CDD80_2139</name>
</gene>